<dbReference type="AlphaFoldDB" id="R7VAF4"/>
<dbReference type="Pfam" id="PF12796">
    <property type="entry name" value="Ank_2"/>
    <property type="match status" value="1"/>
</dbReference>
<dbReference type="STRING" id="283909.R7VAF4"/>
<accession>R7VAF4</accession>
<dbReference type="OrthoDB" id="20872at2759"/>
<dbReference type="Proteomes" id="UP000014760">
    <property type="component" value="Unassembled WGS sequence"/>
</dbReference>
<dbReference type="PANTHER" id="PTHR24198">
    <property type="entry name" value="ANKYRIN REPEAT AND PROTEIN KINASE DOMAIN-CONTAINING PROTEIN"/>
    <property type="match status" value="1"/>
</dbReference>
<dbReference type="EMBL" id="KB295784">
    <property type="protein sequence ID" value="ELU12665.1"/>
    <property type="molecule type" value="Genomic_DNA"/>
</dbReference>
<dbReference type="Gene3D" id="1.25.40.20">
    <property type="entry name" value="Ankyrin repeat-containing domain"/>
    <property type="match status" value="1"/>
</dbReference>
<gene>
    <name evidence="4" type="ORF">CAPTEDRAFT_88786</name>
</gene>
<dbReference type="PROSITE" id="PS50088">
    <property type="entry name" value="ANK_REPEAT"/>
    <property type="match status" value="1"/>
</dbReference>
<dbReference type="EMBL" id="AMQN01039755">
    <property type="status" value="NOT_ANNOTATED_CDS"/>
    <property type="molecule type" value="Genomic_DNA"/>
</dbReference>
<dbReference type="SUPFAM" id="SSF48403">
    <property type="entry name" value="Ankyrin repeat"/>
    <property type="match status" value="1"/>
</dbReference>
<evidence type="ECO:0000256" key="3">
    <source>
        <dbReference type="PROSITE-ProRule" id="PRU00023"/>
    </source>
</evidence>
<name>R7VAF4_CAPTE</name>
<feature type="non-terminal residue" evidence="4">
    <location>
        <position position="1"/>
    </location>
</feature>
<evidence type="ECO:0000256" key="1">
    <source>
        <dbReference type="ARBA" id="ARBA00022737"/>
    </source>
</evidence>
<reference evidence="4 6" key="2">
    <citation type="journal article" date="2013" name="Nature">
        <title>Insights into bilaterian evolution from three spiralian genomes.</title>
        <authorList>
            <person name="Simakov O."/>
            <person name="Marletaz F."/>
            <person name="Cho S.J."/>
            <person name="Edsinger-Gonzales E."/>
            <person name="Havlak P."/>
            <person name="Hellsten U."/>
            <person name="Kuo D.H."/>
            <person name="Larsson T."/>
            <person name="Lv J."/>
            <person name="Arendt D."/>
            <person name="Savage R."/>
            <person name="Osoegawa K."/>
            <person name="de Jong P."/>
            <person name="Grimwood J."/>
            <person name="Chapman J.A."/>
            <person name="Shapiro H."/>
            <person name="Aerts A."/>
            <person name="Otillar R.P."/>
            <person name="Terry A.Y."/>
            <person name="Boore J.L."/>
            <person name="Grigoriev I.V."/>
            <person name="Lindberg D.R."/>
            <person name="Seaver E.C."/>
            <person name="Weisblat D.A."/>
            <person name="Putnam N.H."/>
            <person name="Rokhsar D.S."/>
        </authorList>
    </citation>
    <scope>NUCLEOTIDE SEQUENCE</scope>
    <source>
        <strain evidence="4 6">I ESC-2004</strain>
    </source>
</reference>
<dbReference type="HOGENOM" id="CLU_000134_45_2_1"/>
<reference evidence="6" key="1">
    <citation type="submission" date="2012-12" db="EMBL/GenBank/DDBJ databases">
        <authorList>
            <person name="Hellsten U."/>
            <person name="Grimwood J."/>
            <person name="Chapman J.A."/>
            <person name="Shapiro H."/>
            <person name="Aerts A."/>
            <person name="Otillar R.P."/>
            <person name="Terry A.Y."/>
            <person name="Boore J.L."/>
            <person name="Simakov O."/>
            <person name="Marletaz F."/>
            <person name="Cho S.-J."/>
            <person name="Edsinger-Gonzales E."/>
            <person name="Havlak P."/>
            <person name="Kuo D.-H."/>
            <person name="Larsson T."/>
            <person name="Lv J."/>
            <person name="Arendt D."/>
            <person name="Savage R."/>
            <person name="Osoegawa K."/>
            <person name="de Jong P."/>
            <person name="Lindberg D.R."/>
            <person name="Seaver E.C."/>
            <person name="Weisblat D.A."/>
            <person name="Putnam N.H."/>
            <person name="Grigoriev I.V."/>
            <person name="Rokhsar D.S."/>
        </authorList>
    </citation>
    <scope>NUCLEOTIDE SEQUENCE</scope>
    <source>
        <strain evidence="6">I ESC-2004</strain>
    </source>
</reference>
<evidence type="ECO:0000256" key="2">
    <source>
        <dbReference type="ARBA" id="ARBA00023043"/>
    </source>
</evidence>
<feature type="non-terminal residue" evidence="4">
    <location>
        <position position="99"/>
    </location>
</feature>
<dbReference type="InterPro" id="IPR002110">
    <property type="entry name" value="Ankyrin_rpt"/>
</dbReference>
<dbReference type="PANTHER" id="PTHR24198:SF165">
    <property type="entry name" value="ANKYRIN REPEAT-CONTAINING PROTEIN-RELATED"/>
    <property type="match status" value="1"/>
</dbReference>
<keyword evidence="1" id="KW-0677">Repeat</keyword>
<evidence type="ECO:0000313" key="6">
    <source>
        <dbReference type="Proteomes" id="UP000014760"/>
    </source>
</evidence>
<protein>
    <submittedName>
        <fullName evidence="4 5">Uncharacterized protein</fullName>
    </submittedName>
</protein>
<dbReference type="PROSITE" id="PS50297">
    <property type="entry name" value="ANK_REP_REGION"/>
    <property type="match status" value="1"/>
</dbReference>
<evidence type="ECO:0000313" key="5">
    <source>
        <dbReference type="EnsemblMetazoa" id="CapteP88786"/>
    </source>
</evidence>
<proteinExistence type="predicted"/>
<feature type="repeat" description="ANK" evidence="3">
    <location>
        <begin position="1"/>
        <end position="30"/>
    </location>
</feature>
<dbReference type="InterPro" id="IPR036770">
    <property type="entry name" value="Ankyrin_rpt-contain_sf"/>
</dbReference>
<reference evidence="5" key="3">
    <citation type="submission" date="2015-06" db="UniProtKB">
        <authorList>
            <consortium name="EnsemblMetazoa"/>
        </authorList>
    </citation>
    <scope>IDENTIFICATION</scope>
</reference>
<keyword evidence="2 3" id="KW-0040">ANK repeat</keyword>
<sequence>SPLHLAAEQGEIGIVKMLLDVGADLNIRENNERYPVHYECSTRCCHSVKFIERGASVNAAADDIVQPVHLATEYTIADIMRILLQFAADAKPTSKKESS</sequence>
<keyword evidence="6" id="KW-1185">Reference proteome</keyword>
<organism evidence="4">
    <name type="scientific">Capitella teleta</name>
    <name type="common">Polychaete worm</name>
    <dbReference type="NCBI Taxonomy" id="283909"/>
    <lineage>
        <taxon>Eukaryota</taxon>
        <taxon>Metazoa</taxon>
        <taxon>Spiralia</taxon>
        <taxon>Lophotrochozoa</taxon>
        <taxon>Annelida</taxon>
        <taxon>Polychaeta</taxon>
        <taxon>Sedentaria</taxon>
        <taxon>Scolecida</taxon>
        <taxon>Capitellidae</taxon>
        <taxon>Capitella</taxon>
    </lineage>
</organism>
<evidence type="ECO:0000313" key="4">
    <source>
        <dbReference type="EMBL" id="ELU12665.1"/>
    </source>
</evidence>
<dbReference type="EnsemblMetazoa" id="CapteT88786">
    <property type="protein sequence ID" value="CapteP88786"/>
    <property type="gene ID" value="CapteG88786"/>
</dbReference>